<dbReference type="AlphaFoldDB" id="A0A1A6H3K4"/>
<evidence type="ECO:0000256" key="6">
    <source>
        <dbReference type="ARBA" id="ARBA00022840"/>
    </source>
</evidence>
<evidence type="ECO:0000256" key="9">
    <source>
        <dbReference type="PROSITE-ProRule" id="PRU10141"/>
    </source>
</evidence>
<dbReference type="STRING" id="56216.A0A1A6H3K4"/>
<reference evidence="12 13" key="1">
    <citation type="submission" date="2016-06" db="EMBL/GenBank/DDBJ databases">
        <title>The Draft Genome Sequence and Annotation of the Desert Woodrat Neotoma lepida.</title>
        <authorList>
            <person name="Campbell M."/>
            <person name="Oakeson K.F."/>
            <person name="Yandell M."/>
            <person name="Halpert J.R."/>
            <person name="Dearing D."/>
        </authorList>
    </citation>
    <scope>NUCLEOTIDE SEQUENCE [LARGE SCALE GENOMIC DNA]</scope>
    <source>
        <strain evidence="12">417</strain>
        <tissue evidence="12">Liver</tissue>
    </source>
</reference>
<feature type="domain" description="Protein kinase" evidence="11">
    <location>
        <begin position="19"/>
        <end position="267"/>
    </location>
</feature>
<keyword evidence="4 9" id="KW-0547">Nucleotide-binding</keyword>
<evidence type="ECO:0000256" key="4">
    <source>
        <dbReference type="ARBA" id="ARBA00022741"/>
    </source>
</evidence>
<evidence type="ECO:0000256" key="8">
    <source>
        <dbReference type="ARBA" id="ARBA00048679"/>
    </source>
</evidence>
<feature type="region of interest" description="Disordered" evidence="10">
    <location>
        <begin position="552"/>
        <end position="574"/>
    </location>
</feature>
<dbReference type="FunFam" id="3.30.200.20:FF:000003">
    <property type="entry name" value="Non-specific serine/threonine protein kinase"/>
    <property type="match status" value="1"/>
</dbReference>
<keyword evidence="5" id="KW-0418">Kinase</keyword>
<dbReference type="EMBL" id="LZPO01055166">
    <property type="protein sequence ID" value="OBS72177.1"/>
    <property type="molecule type" value="Genomic_DNA"/>
</dbReference>
<evidence type="ECO:0000313" key="12">
    <source>
        <dbReference type="EMBL" id="OBS72177.1"/>
    </source>
</evidence>
<dbReference type="InterPro" id="IPR011009">
    <property type="entry name" value="Kinase-like_dom_sf"/>
</dbReference>
<dbReference type="EC" id="2.7.11.1" evidence="1"/>
<dbReference type="PANTHER" id="PTHR24346">
    <property type="entry name" value="MAP/MICROTUBULE AFFINITY-REGULATING KINASE"/>
    <property type="match status" value="1"/>
</dbReference>
<dbReference type="Gene3D" id="1.10.8.10">
    <property type="entry name" value="DNA helicase RuvA subunit, C-terminal domain"/>
    <property type="match status" value="1"/>
</dbReference>
<comment type="catalytic activity">
    <reaction evidence="8">
        <text>L-seryl-[protein] + ATP = O-phospho-L-seryl-[protein] + ADP + H(+)</text>
        <dbReference type="Rhea" id="RHEA:17989"/>
        <dbReference type="Rhea" id="RHEA-COMP:9863"/>
        <dbReference type="Rhea" id="RHEA-COMP:11604"/>
        <dbReference type="ChEBI" id="CHEBI:15378"/>
        <dbReference type="ChEBI" id="CHEBI:29999"/>
        <dbReference type="ChEBI" id="CHEBI:30616"/>
        <dbReference type="ChEBI" id="CHEBI:83421"/>
        <dbReference type="ChEBI" id="CHEBI:456216"/>
        <dbReference type="EC" id="2.7.11.1"/>
    </reaction>
</comment>
<dbReference type="InterPro" id="IPR008271">
    <property type="entry name" value="Ser/Thr_kinase_AS"/>
</dbReference>
<dbReference type="FunFam" id="1.10.510.10:FF:000571">
    <property type="entry name" value="Maternal embryonic leucine zipper kinase"/>
    <property type="match status" value="1"/>
</dbReference>
<dbReference type="SMART" id="SM00220">
    <property type="entry name" value="S_TKc"/>
    <property type="match status" value="1"/>
</dbReference>
<dbReference type="OrthoDB" id="9396925at2759"/>
<dbReference type="PANTHER" id="PTHR24346:SF3">
    <property type="entry name" value="GENE 10662-RELATED"/>
    <property type="match status" value="1"/>
</dbReference>
<dbReference type="CDD" id="cd14003">
    <property type="entry name" value="STKc_AMPK-like"/>
    <property type="match status" value="1"/>
</dbReference>
<gene>
    <name evidence="12" type="ORF">A6R68_13246</name>
</gene>
<dbReference type="SUPFAM" id="SSF56112">
    <property type="entry name" value="Protein kinase-like (PK-like)"/>
    <property type="match status" value="1"/>
</dbReference>
<evidence type="ECO:0000313" key="13">
    <source>
        <dbReference type="Proteomes" id="UP000092124"/>
    </source>
</evidence>
<organism evidence="12 13">
    <name type="scientific">Neotoma lepida</name>
    <name type="common">Desert woodrat</name>
    <dbReference type="NCBI Taxonomy" id="56216"/>
    <lineage>
        <taxon>Eukaryota</taxon>
        <taxon>Metazoa</taxon>
        <taxon>Chordata</taxon>
        <taxon>Craniata</taxon>
        <taxon>Vertebrata</taxon>
        <taxon>Euteleostomi</taxon>
        <taxon>Mammalia</taxon>
        <taxon>Eutheria</taxon>
        <taxon>Euarchontoglires</taxon>
        <taxon>Glires</taxon>
        <taxon>Rodentia</taxon>
        <taxon>Myomorpha</taxon>
        <taxon>Muroidea</taxon>
        <taxon>Cricetidae</taxon>
        <taxon>Neotominae</taxon>
        <taxon>Neotoma</taxon>
    </lineage>
</organism>
<keyword evidence="3" id="KW-0808">Transferase</keyword>
<evidence type="ECO:0000256" key="1">
    <source>
        <dbReference type="ARBA" id="ARBA00012513"/>
    </source>
</evidence>
<evidence type="ECO:0000256" key="7">
    <source>
        <dbReference type="ARBA" id="ARBA00047899"/>
    </source>
</evidence>
<keyword evidence="2" id="KW-0723">Serine/threonine-protein kinase</keyword>
<comment type="caution">
    <text evidence="12">The sequence shown here is derived from an EMBL/GenBank/DDBJ whole genome shotgun (WGS) entry which is preliminary data.</text>
</comment>
<dbReference type="GO" id="GO:0000226">
    <property type="term" value="P:microtubule cytoskeleton organization"/>
    <property type="evidence" value="ECO:0007669"/>
    <property type="project" value="TreeGrafter"/>
</dbReference>
<dbReference type="Proteomes" id="UP000092124">
    <property type="component" value="Unassembled WGS sequence"/>
</dbReference>
<dbReference type="InterPro" id="IPR017441">
    <property type="entry name" value="Protein_kinase_ATP_BS"/>
</dbReference>
<evidence type="ECO:0000256" key="3">
    <source>
        <dbReference type="ARBA" id="ARBA00022679"/>
    </source>
</evidence>
<dbReference type="Pfam" id="PF00069">
    <property type="entry name" value="Pkinase"/>
    <property type="match status" value="1"/>
</dbReference>
<dbReference type="PROSITE" id="PS00107">
    <property type="entry name" value="PROTEIN_KINASE_ATP"/>
    <property type="match status" value="1"/>
</dbReference>
<comment type="catalytic activity">
    <reaction evidence="7">
        <text>L-threonyl-[protein] + ATP = O-phospho-L-threonyl-[protein] + ADP + H(+)</text>
        <dbReference type="Rhea" id="RHEA:46608"/>
        <dbReference type="Rhea" id="RHEA-COMP:11060"/>
        <dbReference type="Rhea" id="RHEA-COMP:11605"/>
        <dbReference type="ChEBI" id="CHEBI:15378"/>
        <dbReference type="ChEBI" id="CHEBI:30013"/>
        <dbReference type="ChEBI" id="CHEBI:30616"/>
        <dbReference type="ChEBI" id="CHEBI:61977"/>
        <dbReference type="ChEBI" id="CHEBI:456216"/>
        <dbReference type="EC" id="2.7.11.1"/>
    </reaction>
</comment>
<proteinExistence type="predicted"/>
<evidence type="ECO:0000256" key="5">
    <source>
        <dbReference type="ARBA" id="ARBA00022777"/>
    </source>
</evidence>
<protein>
    <recommendedName>
        <fullName evidence="1">non-specific serine/threonine protein kinase</fullName>
        <ecNumber evidence="1">2.7.11.1</ecNumber>
    </recommendedName>
</protein>
<accession>A0A1A6H3K4</accession>
<feature type="region of interest" description="Disordered" evidence="10">
    <location>
        <begin position="498"/>
        <end position="517"/>
    </location>
</feature>
<evidence type="ECO:0000259" key="11">
    <source>
        <dbReference type="PROSITE" id="PS50011"/>
    </source>
</evidence>
<dbReference type="GO" id="GO:0035556">
    <property type="term" value="P:intracellular signal transduction"/>
    <property type="evidence" value="ECO:0007669"/>
    <property type="project" value="TreeGrafter"/>
</dbReference>
<keyword evidence="6 9" id="KW-0067">ATP-binding</keyword>
<dbReference type="Gene3D" id="3.30.200.20">
    <property type="entry name" value="Phosphorylase Kinase, domain 1"/>
    <property type="match status" value="1"/>
</dbReference>
<sequence>MEQGREIHSSAEETFAADFQMMTTLGRGHFSEVKLALHIPTETYVAVKMIRNKKKYASLIDNEVSVMQSLDYPYIIKLFHVVEMTETIYLVMEHASQGELYDRILKLGALEESEAKRFFTQILYAVKYCHEHLIVHRDIKADNILIDCRGNAKLADFGLAAKVSPDERLKGFYGTLPYCAPELFGKEAYDGRPTDIWSLGVLLFFMVAGHLPFWDNSAERLRQQILSGNFRVPYHVSMDIFDVICEMLIINPGRRPTIGQIMKRPMVRNSKGHLPSTSTQFLPGTLSPRIVRPMTVTGYKYKEMSESLRDQKYNQVMATYLILQYQSPRGDRCHHHEKPIRPIQPGLALNLADLHGFPVPLRRATEPAPSTFTSPSETQRKQKEMNTRQGGRHGATLCCQPKRTHPPHLAHLDYTMADPLMGSSQETENITYSKIGETNRQEQALTQEASSTQEATIIIEALIQDANIIPEATMTRADTITLEKDVTLDIAMTHEETITHGQPQDAGPASSQTRRRHRWKRVKKTILNCLRHICCCCCLAPPTERSHASCTNLAPNNGDPGVTHRTRSIPVGKT</sequence>
<dbReference type="PROSITE" id="PS00108">
    <property type="entry name" value="PROTEIN_KINASE_ST"/>
    <property type="match status" value="1"/>
</dbReference>
<dbReference type="InterPro" id="IPR000719">
    <property type="entry name" value="Prot_kinase_dom"/>
</dbReference>
<dbReference type="PROSITE" id="PS50011">
    <property type="entry name" value="PROTEIN_KINASE_DOM"/>
    <property type="match status" value="1"/>
</dbReference>
<dbReference type="Gene3D" id="1.10.510.10">
    <property type="entry name" value="Transferase(Phosphotransferase) domain 1"/>
    <property type="match status" value="1"/>
</dbReference>
<feature type="compositionally biased region" description="Polar residues" evidence="10">
    <location>
        <begin position="368"/>
        <end position="377"/>
    </location>
</feature>
<dbReference type="GO" id="GO:0005524">
    <property type="term" value="F:ATP binding"/>
    <property type="evidence" value="ECO:0007669"/>
    <property type="project" value="UniProtKB-UniRule"/>
</dbReference>
<feature type="binding site" evidence="9">
    <location>
        <position position="48"/>
    </location>
    <ligand>
        <name>ATP</name>
        <dbReference type="ChEBI" id="CHEBI:30616"/>
    </ligand>
</feature>
<feature type="region of interest" description="Disordered" evidence="10">
    <location>
        <begin position="363"/>
        <end position="404"/>
    </location>
</feature>
<dbReference type="GO" id="GO:0050321">
    <property type="term" value="F:tau-protein kinase activity"/>
    <property type="evidence" value="ECO:0007669"/>
    <property type="project" value="TreeGrafter"/>
</dbReference>
<evidence type="ECO:0000256" key="10">
    <source>
        <dbReference type="SAM" id="MobiDB-lite"/>
    </source>
</evidence>
<evidence type="ECO:0000256" key="2">
    <source>
        <dbReference type="ARBA" id="ARBA00022527"/>
    </source>
</evidence>
<dbReference type="GO" id="GO:0005737">
    <property type="term" value="C:cytoplasm"/>
    <property type="evidence" value="ECO:0007669"/>
    <property type="project" value="TreeGrafter"/>
</dbReference>
<keyword evidence="13" id="KW-1185">Reference proteome</keyword>
<name>A0A1A6H3K4_NEOLE</name>